<dbReference type="InterPro" id="IPR009882">
    <property type="entry name" value="Gypsy"/>
</dbReference>
<dbReference type="AlphaFoldDB" id="A0A8D8BY46"/>
<evidence type="ECO:0000256" key="1">
    <source>
        <dbReference type="SAM" id="SignalP"/>
    </source>
</evidence>
<accession>A0A8D8BY46</accession>
<evidence type="ECO:0000313" key="2">
    <source>
        <dbReference type="EMBL" id="CAG6481840.1"/>
    </source>
</evidence>
<reference evidence="2" key="1">
    <citation type="submission" date="2021-05" db="EMBL/GenBank/DDBJ databases">
        <authorList>
            <person name="Alioto T."/>
            <person name="Alioto T."/>
            <person name="Gomez Garrido J."/>
        </authorList>
    </citation>
    <scope>NUCLEOTIDE SEQUENCE</scope>
</reference>
<organism evidence="2">
    <name type="scientific">Culex pipiens</name>
    <name type="common">House mosquito</name>
    <dbReference type="NCBI Taxonomy" id="7175"/>
    <lineage>
        <taxon>Eukaryota</taxon>
        <taxon>Metazoa</taxon>
        <taxon>Ecdysozoa</taxon>
        <taxon>Arthropoda</taxon>
        <taxon>Hexapoda</taxon>
        <taxon>Insecta</taxon>
        <taxon>Pterygota</taxon>
        <taxon>Neoptera</taxon>
        <taxon>Endopterygota</taxon>
        <taxon>Diptera</taxon>
        <taxon>Nematocera</taxon>
        <taxon>Culicoidea</taxon>
        <taxon>Culicidae</taxon>
        <taxon>Culicinae</taxon>
        <taxon>Culicini</taxon>
        <taxon>Culex</taxon>
        <taxon>Culex</taxon>
    </lineage>
</organism>
<dbReference type="Pfam" id="PF07253">
    <property type="entry name" value="Gypsy"/>
    <property type="match status" value="1"/>
</dbReference>
<name>A0A8D8BY46_CULPI</name>
<sequence>MHLIIMMTLLNFSFGKLIQIHNVNPENSAMQIKLGQGRLVIGYTRILHTIDLDKISQAISTLEELVQKFNNSGDFSKIIDFKIQKLTNEYKTILPKHSKTKRAIEILGSTIKLITGNLDARDLVTINKKQSKKTIII</sequence>
<feature type="chain" id="PRO_5034192131" evidence="1">
    <location>
        <begin position="16"/>
        <end position="137"/>
    </location>
</feature>
<feature type="signal peptide" evidence="1">
    <location>
        <begin position="1"/>
        <end position="15"/>
    </location>
</feature>
<dbReference type="EMBL" id="HBUE01091593">
    <property type="protein sequence ID" value="CAG6481840.1"/>
    <property type="molecule type" value="Transcribed_RNA"/>
</dbReference>
<keyword evidence="1" id="KW-0732">Signal</keyword>
<proteinExistence type="predicted"/>
<protein>
    <submittedName>
        <fullName evidence="2">(northern house mosquito) hypothetical protein</fullName>
    </submittedName>
</protein>